<dbReference type="GO" id="GO:0030267">
    <property type="term" value="F:glyoxylate reductase (NADPH) activity"/>
    <property type="evidence" value="ECO:0007669"/>
    <property type="project" value="TreeGrafter"/>
</dbReference>
<dbReference type="GO" id="GO:0016618">
    <property type="term" value="F:hydroxypyruvate reductase [NAD(P)H] activity"/>
    <property type="evidence" value="ECO:0007669"/>
    <property type="project" value="TreeGrafter"/>
</dbReference>
<keyword evidence="1" id="KW-0560">Oxidoreductase</keyword>
<comment type="caution">
    <text evidence="4">The sequence shown here is derived from an EMBL/GenBank/DDBJ whole genome shotgun (WGS) entry which is preliminary data.</text>
</comment>
<dbReference type="Gene3D" id="3.40.50.720">
    <property type="entry name" value="NAD(P)-binding Rossmann-like Domain"/>
    <property type="match status" value="2"/>
</dbReference>
<name>A0A7C5I4M9_UNCW3</name>
<dbReference type="InterPro" id="IPR029753">
    <property type="entry name" value="D-isomer_DH_CS"/>
</dbReference>
<dbReference type="EMBL" id="DRTV01000150">
    <property type="protein sequence ID" value="HHF58210.1"/>
    <property type="molecule type" value="Genomic_DNA"/>
</dbReference>
<organism evidence="4">
    <name type="scientific">candidate division WOR-3 bacterium</name>
    <dbReference type="NCBI Taxonomy" id="2052148"/>
    <lineage>
        <taxon>Bacteria</taxon>
        <taxon>Bacteria division WOR-3</taxon>
    </lineage>
</organism>
<dbReference type="Pfam" id="PF02826">
    <property type="entry name" value="2-Hacid_dh_C"/>
    <property type="match status" value="1"/>
</dbReference>
<dbReference type="GO" id="GO:0051287">
    <property type="term" value="F:NAD binding"/>
    <property type="evidence" value="ECO:0007669"/>
    <property type="project" value="InterPro"/>
</dbReference>
<dbReference type="InterPro" id="IPR006140">
    <property type="entry name" value="D-isomer_DH_NAD-bd"/>
</dbReference>
<dbReference type="Proteomes" id="UP000886014">
    <property type="component" value="Unassembled WGS sequence"/>
</dbReference>
<dbReference type="SUPFAM" id="SSF51735">
    <property type="entry name" value="NAD(P)-binding Rossmann-fold domains"/>
    <property type="match status" value="1"/>
</dbReference>
<dbReference type="SUPFAM" id="SSF52283">
    <property type="entry name" value="Formate/glycerate dehydrogenase catalytic domain-like"/>
    <property type="match status" value="1"/>
</dbReference>
<keyword evidence="2" id="KW-0520">NAD</keyword>
<evidence type="ECO:0000259" key="3">
    <source>
        <dbReference type="Pfam" id="PF02826"/>
    </source>
</evidence>
<evidence type="ECO:0000313" key="4">
    <source>
        <dbReference type="EMBL" id="HHF58210.1"/>
    </source>
</evidence>
<gene>
    <name evidence="4" type="ORF">ENL41_02160</name>
</gene>
<accession>A0A7C5I4M9</accession>
<dbReference type="AlphaFoldDB" id="A0A7C5I4M9"/>
<evidence type="ECO:0000256" key="2">
    <source>
        <dbReference type="ARBA" id="ARBA00023027"/>
    </source>
</evidence>
<evidence type="ECO:0000256" key="1">
    <source>
        <dbReference type="ARBA" id="ARBA00023002"/>
    </source>
</evidence>
<reference evidence="4" key="1">
    <citation type="journal article" date="2020" name="mSystems">
        <title>Genome- and Community-Level Interaction Insights into Carbon Utilization and Element Cycling Functions of Hydrothermarchaeota in Hydrothermal Sediment.</title>
        <authorList>
            <person name="Zhou Z."/>
            <person name="Liu Y."/>
            <person name="Xu W."/>
            <person name="Pan J."/>
            <person name="Luo Z.H."/>
            <person name="Li M."/>
        </authorList>
    </citation>
    <scope>NUCLEOTIDE SEQUENCE [LARGE SCALE GENOMIC DNA]</scope>
    <source>
        <strain evidence="4">HyVt-94</strain>
    </source>
</reference>
<sequence length="324" mass="37748">MKKFKVLVKVDGLKHEHRKIIVHNLGDIAEIYFNEKNAPLEEVDALMVFHWKGVISEVLLDKLKNLKVVQAITAGIDHIPEYIQEEKGIEIHGAQGANSKYIAEHVFAFMLAAVKRICFHTQEMRNHRFRQDLYHGTLYEKKLALLGFGTIGQEVAKIAKHFDMEISVFKRWKLLDEEWNAVVKFVATDRDELHKILKHADFIVVALPLTRETRNLLSKEEFAVMKKKAVLVNVSRGKVIDEEALYNHLKENPEFVACLDTWWKYPKEEEEFRQDYPFEELPNVLMTPHIAAKIHGFFENMILTASKKLREYFWEVEHGGGQKS</sequence>
<protein>
    <recommendedName>
        <fullName evidence="3">D-isomer specific 2-hydroxyacid dehydrogenase NAD-binding domain-containing protein</fullName>
    </recommendedName>
</protein>
<dbReference type="PANTHER" id="PTHR10996">
    <property type="entry name" value="2-HYDROXYACID DEHYDROGENASE-RELATED"/>
    <property type="match status" value="1"/>
</dbReference>
<dbReference type="CDD" id="cd12165">
    <property type="entry name" value="2-Hacid_dh_6"/>
    <property type="match status" value="1"/>
</dbReference>
<dbReference type="InterPro" id="IPR050223">
    <property type="entry name" value="D-isomer_2-hydroxyacid_DH"/>
</dbReference>
<dbReference type="PROSITE" id="PS00671">
    <property type="entry name" value="D_2_HYDROXYACID_DH_3"/>
    <property type="match status" value="1"/>
</dbReference>
<dbReference type="GO" id="GO:0005829">
    <property type="term" value="C:cytosol"/>
    <property type="evidence" value="ECO:0007669"/>
    <property type="project" value="TreeGrafter"/>
</dbReference>
<dbReference type="InterPro" id="IPR036291">
    <property type="entry name" value="NAD(P)-bd_dom_sf"/>
</dbReference>
<dbReference type="PANTHER" id="PTHR10996:SF178">
    <property type="entry name" value="2-HYDROXYACID DEHYDROGENASE YGL185C-RELATED"/>
    <property type="match status" value="1"/>
</dbReference>
<proteinExistence type="predicted"/>
<feature type="domain" description="D-isomer specific 2-hydroxyacid dehydrogenase NAD-binding" evidence="3">
    <location>
        <begin position="107"/>
        <end position="291"/>
    </location>
</feature>